<organism evidence="2 3">
    <name type="scientific">Azoarcus indigens</name>
    <dbReference type="NCBI Taxonomy" id="29545"/>
    <lineage>
        <taxon>Bacteria</taxon>
        <taxon>Pseudomonadati</taxon>
        <taxon>Pseudomonadota</taxon>
        <taxon>Betaproteobacteria</taxon>
        <taxon>Rhodocyclales</taxon>
        <taxon>Zoogloeaceae</taxon>
        <taxon>Azoarcus</taxon>
    </lineage>
</organism>
<comment type="caution">
    <text evidence="2">The sequence shown here is derived from an EMBL/GenBank/DDBJ whole genome shotgun (WGS) entry which is preliminary data.</text>
</comment>
<name>A0A4R6EDQ0_9RHOO</name>
<dbReference type="AlphaFoldDB" id="A0A4R6EDQ0"/>
<dbReference type="Proteomes" id="UP000295129">
    <property type="component" value="Unassembled WGS sequence"/>
</dbReference>
<gene>
    <name evidence="2" type="ORF">C7389_102269</name>
</gene>
<dbReference type="EMBL" id="SNVV01000002">
    <property type="protein sequence ID" value="TDN56333.1"/>
    <property type="molecule type" value="Genomic_DNA"/>
</dbReference>
<proteinExistence type="predicted"/>
<dbReference type="InterPro" id="IPR024534">
    <property type="entry name" value="JetD_C"/>
</dbReference>
<feature type="domain" description="Wadjet protein JetD C-terminal" evidence="1">
    <location>
        <begin position="225"/>
        <end position="328"/>
    </location>
</feature>
<evidence type="ECO:0000313" key="3">
    <source>
        <dbReference type="Proteomes" id="UP000295129"/>
    </source>
</evidence>
<dbReference type="Pfam" id="PF09983">
    <property type="entry name" value="JetD_C"/>
    <property type="match status" value="1"/>
</dbReference>
<reference evidence="2 3" key="1">
    <citation type="submission" date="2019-03" db="EMBL/GenBank/DDBJ databases">
        <title>Genomic Encyclopedia of Type Strains, Phase IV (KMG-IV): sequencing the most valuable type-strain genomes for metagenomic binning, comparative biology and taxonomic classification.</title>
        <authorList>
            <person name="Goeker M."/>
        </authorList>
    </citation>
    <scope>NUCLEOTIDE SEQUENCE [LARGE SCALE GENOMIC DNA]</scope>
    <source>
        <strain evidence="2 3">DSM 12121</strain>
    </source>
</reference>
<evidence type="ECO:0000259" key="1">
    <source>
        <dbReference type="Pfam" id="PF09983"/>
    </source>
</evidence>
<evidence type="ECO:0000313" key="2">
    <source>
        <dbReference type="EMBL" id="TDN56333.1"/>
    </source>
</evidence>
<sequence>MNTESFVGVREPALAALLNALVDRIEARPFPERSRDLVFPLNPHNWPEFFAIDHPRERTFVWQALETVVGQRGFELRLDQRKSRLDLDIWERRPKIIVSPDGEAFLREATKRYPSVTSRWMEQWRQAVLTRFGEGELGARLLSRPISIIQRSADDVLERFAALAALSDSGLMLHEVASRQFWGLSKILNGQQEAIALLLGQPICPFPDKPVQLLVSALTDDADAPILFVENAATFESLASGRLDAARDFILVFASGYKASARRLRSPGGSSVYFAPRVLTSNVELPGKFLVWLYSASTDRAIHFWGDLDFAGMDILKELRVVFPEAQAWKPGYDALLDRLYLGESHAPDEAKKSGQTDPGQTGCRYADAVLLPALRQHERFVDQESL</sequence>
<accession>A0A4R6EDQ0</accession>
<protein>
    <submittedName>
        <fullName evidence="2">Uncharacterized protein DUF2220</fullName>
    </submittedName>
</protein>
<dbReference type="RefSeq" id="WP_133588685.1">
    <property type="nucleotide sequence ID" value="NZ_SNVV01000002.1"/>
</dbReference>
<keyword evidence="3" id="KW-1185">Reference proteome</keyword>
<dbReference type="OrthoDB" id="322908at2"/>